<feature type="domain" description="Rhodanese" evidence="3">
    <location>
        <begin position="188"/>
        <end position="283"/>
    </location>
</feature>
<evidence type="ECO:0000313" key="5">
    <source>
        <dbReference type="Proteomes" id="UP000033411"/>
    </source>
</evidence>
<dbReference type="EMBL" id="LANJ01000016">
    <property type="protein sequence ID" value="KKC37977.1"/>
    <property type="molecule type" value="Genomic_DNA"/>
</dbReference>
<dbReference type="GO" id="GO:0004792">
    <property type="term" value="F:thiosulfate-cyanide sulfurtransferase activity"/>
    <property type="evidence" value="ECO:0007669"/>
    <property type="project" value="TreeGrafter"/>
</dbReference>
<proteinExistence type="predicted"/>
<dbReference type="PANTHER" id="PTHR11364">
    <property type="entry name" value="THIOSULFATE SULFERTANSFERASE"/>
    <property type="match status" value="1"/>
</dbReference>
<dbReference type="Pfam" id="PF00581">
    <property type="entry name" value="Rhodanese"/>
    <property type="match status" value="2"/>
</dbReference>
<reference evidence="4 5" key="1">
    <citation type="submission" date="2015-03" db="EMBL/GenBank/DDBJ databases">
        <authorList>
            <person name="Lepp D."/>
            <person name="Hassan Y.I."/>
            <person name="Li X.-Z."/>
            <person name="Zhou T."/>
        </authorList>
    </citation>
    <scope>NUCLEOTIDE SEQUENCE [LARGE SCALE GENOMIC DNA]</scope>
    <source>
        <strain evidence="4 5">E84</strain>
    </source>
</reference>
<comment type="caution">
    <text evidence="4">The sequence shown here is derived from an EMBL/GenBank/DDBJ whole genome shotgun (WGS) entry which is preliminary data.</text>
</comment>
<evidence type="ECO:0000256" key="2">
    <source>
        <dbReference type="ARBA" id="ARBA00022737"/>
    </source>
</evidence>
<dbReference type="InterPro" id="IPR036873">
    <property type="entry name" value="Rhodanese-like_dom_sf"/>
</dbReference>
<protein>
    <recommendedName>
        <fullName evidence="3">Rhodanese domain-containing protein</fullName>
    </recommendedName>
</protein>
<dbReference type="SUPFAM" id="SSF52821">
    <property type="entry name" value="Rhodanese/Cell cycle control phosphatase"/>
    <property type="match status" value="2"/>
</dbReference>
<evidence type="ECO:0000259" key="3">
    <source>
        <dbReference type="PROSITE" id="PS50206"/>
    </source>
</evidence>
<dbReference type="Gene3D" id="3.40.250.10">
    <property type="entry name" value="Rhodanese-like domain"/>
    <property type="match status" value="2"/>
</dbReference>
<gene>
    <name evidence="4" type="ORF">WH87_10040</name>
</gene>
<dbReference type="InterPro" id="IPR045078">
    <property type="entry name" value="TST/MPST-like"/>
</dbReference>
<dbReference type="CDD" id="cd01448">
    <property type="entry name" value="TST_Repeat_1"/>
    <property type="match status" value="1"/>
</dbReference>
<dbReference type="STRING" id="1293439.WH87_10040"/>
<dbReference type="PROSITE" id="PS50206">
    <property type="entry name" value="RHODANESE_3"/>
    <property type="match status" value="2"/>
</dbReference>
<accession>A0A0F5QAF3</accession>
<keyword evidence="2" id="KW-0677">Repeat</keyword>
<dbReference type="Proteomes" id="UP000033411">
    <property type="component" value="Unassembled WGS sequence"/>
</dbReference>
<keyword evidence="5" id="KW-1185">Reference proteome</keyword>
<sequence length="290" mass="30288">MPPLLTLPSPLVAPYWLQQHLENPDLIILDATVPYGSNGPDEALGLASWAAGRIPGARFARLQSHLSDVTTGFGFSRPQPDALVEALAELGIGEHSTVVIYDNFLNMWATRVWWLLRGIGFERAAVLDGGLKAWVAEGLPVEAGPTAPLARADTPLHARALTGFNDVGDVLGRAGGGALVCALPESYFDGSEPVNGRHGHIPGSVNIPAASLLNEAGQFLPVEVLRQKLAGVAGAPTITLYCGGGISATIVAFALHLIGAADKVSVYDGSLEEWNADPTRPLVGGSARNG</sequence>
<dbReference type="RefSeq" id="WP_046139265.1">
    <property type="nucleotide sequence ID" value="NZ_LANJ01000016.1"/>
</dbReference>
<dbReference type="OrthoDB" id="9781034at2"/>
<dbReference type="InterPro" id="IPR001763">
    <property type="entry name" value="Rhodanese-like_dom"/>
</dbReference>
<dbReference type="PANTHER" id="PTHR11364:SF27">
    <property type="entry name" value="SULFURTRANSFERASE"/>
    <property type="match status" value="1"/>
</dbReference>
<dbReference type="SMART" id="SM00450">
    <property type="entry name" value="RHOD"/>
    <property type="match status" value="2"/>
</dbReference>
<evidence type="ECO:0000256" key="1">
    <source>
        <dbReference type="ARBA" id="ARBA00022679"/>
    </source>
</evidence>
<evidence type="ECO:0000313" key="4">
    <source>
        <dbReference type="EMBL" id="KKC37977.1"/>
    </source>
</evidence>
<dbReference type="PATRIC" id="fig|1293439.3.peg.1590"/>
<dbReference type="AlphaFoldDB" id="A0A0F5QAF3"/>
<name>A0A0F5QAF3_9HYPH</name>
<feature type="domain" description="Rhodanese" evidence="3">
    <location>
        <begin position="22"/>
        <end position="143"/>
    </location>
</feature>
<keyword evidence="1" id="KW-0808">Transferase</keyword>
<organism evidence="4 5">
    <name type="scientific">Devosia epidermidihirudinis</name>
    <dbReference type="NCBI Taxonomy" id="1293439"/>
    <lineage>
        <taxon>Bacteria</taxon>
        <taxon>Pseudomonadati</taxon>
        <taxon>Pseudomonadota</taxon>
        <taxon>Alphaproteobacteria</taxon>
        <taxon>Hyphomicrobiales</taxon>
        <taxon>Devosiaceae</taxon>
        <taxon>Devosia</taxon>
    </lineage>
</organism>